<proteinExistence type="predicted"/>
<organism evidence="2 3">
    <name type="scientific">Jaapia argillacea MUCL 33604</name>
    <dbReference type="NCBI Taxonomy" id="933084"/>
    <lineage>
        <taxon>Eukaryota</taxon>
        <taxon>Fungi</taxon>
        <taxon>Dikarya</taxon>
        <taxon>Basidiomycota</taxon>
        <taxon>Agaricomycotina</taxon>
        <taxon>Agaricomycetes</taxon>
        <taxon>Agaricomycetidae</taxon>
        <taxon>Jaapiales</taxon>
        <taxon>Jaapiaceae</taxon>
        <taxon>Jaapia</taxon>
    </lineage>
</organism>
<feature type="compositionally biased region" description="Polar residues" evidence="1">
    <location>
        <begin position="1"/>
        <end position="20"/>
    </location>
</feature>
<reference evidence="3" key="1">
    <citation type="journal article" date="2014" name="Proc. Natl. Acad. Sci. U.S.A.">
        <title>Extensive sampling of basidiomycete genomes demonstrates inadequacy of the white-rot/brown-rot paradigm for wood decay fungi.</title>
        <authorList>
            <person name="Riley R."/>
            <person name="Salamov A.A."/>
            <person name="Brown D.W."/>
            <person name="Nagy L.G."/>
            <person name="Floudas D."/>
            <person name="Held B.W."/>
            <person name="Levasseur A."/>
            <person name="Lombard V."/>
            <person name="Morin E."/>
            <person name="Otillar R."/>
            <person name="Lindquist E.A."/>
            <person name="Sun H."/>
            <person name="LaButti K.M."/>
            <person name="Schmutz J."/>
            <person name="Jabbour D."/>
            <person name="Luo H."/>
            <person name="Baker S.E."/>
            <person name="Pisabarro A.G."/>
            <person name="Walton J.D."/>
            <person name="Blanchette R.A."/>
            <person name="Henrissat B."/>
            <person name="Martin F."/>
            <person name="Cullen D."/>
            <person name="Hibbett D.S."/>
            <person name="Grigoriev I.V."/>
        </authorList>
    </citation>
    <scope>NUCLEOTIDE SEQUENCE [LARGE SCALE GENOMIC DNA]</scope>
    <source>
        <strain evidence="3">MUCL 33604</strain>
    </source>
</reference>
<feature type="region of interest" description="Disordered" evidence="1">
    <location>
        <begin position="1"/>
        <end position="29"/>
    </location>
</feature>
<dbReference type="EMBL" id="KL197734">
    <property type="protein sequence ID" value="KDQ53407.1"/>
    <property type="molecule type" value="Genomic_DNA"/>
</dbReference>
<name>A0A067PQ30_9AGAM</name>
<evidence type="ECO:0000256" key="1">
    <source>
        <dbReference type="SAM" id="MobiDB-lite"/>
    </source>
</evidence>
<dbReference type="Proteomes" id="UP000027265">
    <property type="component" value="Unassembled WGS sequence"/>
</dbReference>
<accession>A0A067PQ30</accession>
<evidence type="ECO:0000313" key="2">
    <source>
        <dbReference type="EMBL" id="KDQ53407.1"/>
    </source>
</evidence>
<dbReference type="InParanoid" id="A0A067PQ30"/>
<sequence>MQSKKIQSSSVQNRTPSGHQLTRHSPGACVTAPAPQKSLHLLTLPNEMLSHAGKMIDNCSNLFHFMTTSKHIFNLLTPVLCSKAGIETPGHRQIRWIWGKAEADTVAIRTREAGFVSSSLSVASVKTVQFLDLHVDEATICLAHSFHYLINKLSHTTKISLTIHTFAPAHWSKPHLPTLISCVSSRWKHSVTIQLSPSRLSIKAEFPANTFLKMVNDILLPLNILELVRLSNN</sequence>
<keyword evidence="3" id="KW-1185">Reference proteome</keyword>
<dbReference type="AlphaFoldDB" id="A0A067PQ30"/>
<dbReference type="HOGENOM" id="CLU_1190063_0_0_1"/>
<gene>
    <name evidence="2" type="ORF">JAAARDRAFT_49856</name>
</gene>
<evidence type="ECO:0000313" key="3">
    <source>
        <dbReference type="Proteomes" id="UP000027265"/>
    </source>
</evidence>
<protein>
    <submittedName>
        <fullName evidence="2">Uncharacterized protein</fullName>
    </submittedName>
</protein>